<evidence type="ECO:0000313" key="3">
    <source>
        <dbReference type="Proteomes" id="UP000324091"/>
    </source>
</evidence>
<comment type="caution">
    <text evidence="2">The sequence shown here is derived from an EMBL/GenBank/DDBJ whole genome shotgun (WGS) entry which is preliminary data.</text>
</comment>
<dbReference type="EMBL" id="RHFK02000009">
    <property type="protein sequence ID" value="TWW71219.1"/>
    <property type="molecule type" value="Genomic_DNA"/>
</dbReference>
<dbReference type="AlphaFoldDB" id="A0A5C6NX54"/>
<evidence type="ECO:0000256" key="1">
    <source>
        <dbReference type="SAM" id="MobiDB-lite"/>
    </source>
</evidence>
<feature type="compositionally biased region" description="Basic and acidic residues" evidence="1">
    <location>
        <begin position="330"/>
        <end position="341"/>
    </location>
</feature>
<reference evidence="2 3" key="1">
    <citation type="submission" date="2019-04" db="EMBL/GenBank/DDBJ databases">
        <title>Chromosome genome assembly for Takifugu flavidus.</title>
        <authorList>
            <person name="Xiao S."/>
        </authorList>
    </citation>
    <scope>NUCLEOTIDE SEQUENCE [LARGE SCALE GENOMIC DNA]</scope>
    <source>
        <strain evidence="2">HTHZ2018</strain>
        <tissue evidence="2">Muscle</tissue>
    </source>
</reference>
<accession>A0A5C6NX54</accession>
<feature type="region of interest" description="Disordered" evidence="1">
    <location>
        <begin position="304"/>
        <end position="341"/>
    </location>
</feature>
<proteinExistence type="predicted"/>
<dbReference type="PANTHER" id="PTHR19446">
    <property type="entry name" value="REVERSE TRANSCRIPTASES"/>
    <property type="match status" value="1"/>
</dbReference>
<dbReference type="Proteomes" id="UP000324091">
    <property type="component" value="Chromosome 17"/>
</dbReference>
<name>A0A5C6NX54_9TELE</name>
<gene>
    <name evidence="2" type="ORF">D4764_17G0007020</name>
</gene>
<protein>
    <submittedName>
        <fullName evidence="2">Transposon TX1 uncharacterized 149 kDa protein ORF 2</fullName>
    </submittedName>
</protein>
<organism evidence="2 3">
    <name type="scientific">Takifugu flavidus</name>
    <name type="common">sansaifugu</name>
    <dbReference type="NCBI Taxonomy" id="433684"/>
    <lineage>
        <taxon>Eukaryota</taxon>
        <taxon>Metazoa</taxon>
        <taxon>Chordata</taxon>
        <taxon>Craniata</taxon>
        <taxon>Vertebrata</taxon>
        <taxon>Euteleostomi</taxon>
        <taxon>Actinopterygii</taxon>
        <taxon>Neopterygii</taxon>
        <taxon>Teleostei</taxon>
        <taxon>Neoteleostei</taxon>
        <taxon>Acanthomorphata</taxon>
        <taxon>Eupercaria</taxon>
        <taxon>Tetraodontiformes</taxon>
        <taxon>Tetradontoidea</taxon>
        <taxon>Tetraodontidae</taxon>
        <taxon>Takifugu</taxon>
    </lineage>
</organism>
<sequence length="574" mass="61758">MGGISAVETCTNGPSPENPPWSGSSPMGKQLGCLTTANAGLTGLSRKHRVKVGAGSVLSVEEVEQVNKLVETGITLGRQFVQVTPLTHQAARITPSNLPPFISDEFLKDSCAFSRNRRYSGAESGRRGTAGTGKYATRRGTWPVLVRAARTRTRRRWGPPLPLWPRGPFCAGEALVVRFEGGPTVPDEAVAELHAEEKRGLCMSEVSGGSENVVMVVKMNGESGEAGGTVDLTGVVCDLSGVMIDVVCDSNELGTNGEVMGETVELGEAGEPGDMIQTGELGRVSEVIGELGVLGIATGELGEGGVSTGERGERAVSTGERGEGAVSTGERGKGEVVKETHGDRGIEADWEKECEGQALLSHNTTLSGGVGLLFSRGFTPSSLEVEHVREYCRDDGLFSEFCGDLPRVSEETNSRLDRPLQLDELHAALLSMKGGKAPGVDGLMVEFFKAIWDIVAHDMLESLASGSLPLSCRRAVVTLLPKKGNLQEIKNWHPVSLLYQEKAFDRVEHEFLWKVMERFGFSPGFIAMIRVLVNWHKSKALAFGRWTNGLLVLPQDLAWRRDGLKYLGVFIGDE</sequence>
<evidence type="ECO:0000313" key="2">
    <source>
        <dbReference type="EMBL" id="TWW71219.1"/>
    </source>
</evidence>
<keyword evidence="3" id="KW-1185">Reference proteome</keyword>
<feature type="region of interest" description="Disordered" evidence="1">
    <location>
        <begin position="1"/>
        <end position="26"/>
    </location>
</feature>
<feature type="compositionally biased region" description="Polar residues" evidence="1">
    <location>
        <begin position="8"/>
        <end position="26"/>
    </location>
</feature>